<dbReference type="PRINTS" id="PR00394">
    <property type="entry name" value="RHSPROTEIN"/>
</dbReference>
<organism evidence="2 3">
    <name type="scientific">Rheinheimera muenzenbergensis</name>
    <dbReference type="NCBI Taxonomy" id="1193628"/>
    <lineage>
        <taxon>Bacteria</taxon>
        <taxon>Pseudomonadati</taxon>
        <taxon>Pseudomonadota</taxon>
        <taxon>Gammaproteobacteria</taxon>
        <taxon>Chromatiales</taxon>
        <taxon>Chromatiaceae</taxon>
        <taxon>Rheinheimera</taxon>
    </lineage>
</organism>
<evidence type="ECO:0000313" key="3">
    <source>
        <dbReference type="Proteomes" id="UP001375382"/>
    </source>
</evidence>
<dbReference type="EMBL" id="JALAAR010000008">
    <property type="protein sequence ID" value="MEH8017678.1"/>
    <property type="molecule type" value="Genomic_DNA"/>
</dbReference>
<dbReference type="InterPro" id="IPR001826">
    <property type="entry name" value="RHS"/>
</dbReference>
<comment type="caution">
    <text evidence="2">The sequence shown here is derived from an EMBL/GenBank/DDBJ whole genome shotgun (WGS) entry which is preliminary data.</text>
</comment>
<dbReference type="InterPro" id="IPR022385">
    <property type="entry name" value="Rhs_assc_core"/>
</dbReference>
<dbReference type="NCBIfam" id="TIGR03696">
    <property type="entry name" value="Rhs_assc_core"/>
    <property type="match status" value="1"/>
</dbReference>
<feature type="domain" description="RHS protein conserved region" evidence="1">
    <location>
        <begin position="2"/>
        <end position="30"/>
    </location>
</feature>
<dbReference type="PANTHER" id="PTHR32305:SF15">
    <property type="entry name" value="PROTEIN RHSA-RELATED"/>
    <property type="match status" value="1"/>
</dbReference>
<sequence length="106" mass="12327">MDQLGTPLSLTDSENNIVWQAYYSVFGKATLTVNTIDNPIRFQGQYYDSESGLHCNHFKYYDPQTGRLISQDPIWLLGSINHCQYAPNHINWVDPLGCYVKRIWNR</sequence>
<dbReference type="RefSeq" id="WP_335736090.1">
    <property type="nucleotide sequence ID" value="NZ_JALAAR010000008.1"/>
</dbReference>
<gene>
    <name evidence="2" type="ORF">MN202_10565</name>
</gene>
<evidence type="ECO:0000259" key="1">
    <source>
        <dbReference type="Pfam" id="PF03527"/>
    </source>
</evidence>
<keyword evidence="3" id="KW-1185">Reference proteome</keyword>
<dbReference type="Pfam" id="PF03527">
    <property type="entry name" value="RHS"/>
    <property type="match status" value="1"/>
</dbReference>
<dbReference type="InterPro" id="IPR050708">
    <property type="entry name" value="T6SS_VgrG/RHS"/>
</dbReference>
<protein>
    <submittedName>
        <fullName evidence="2">RHS domain-containing protein</fullName>
    </submittedName>
</protein>
<name>A0ABU8C7Z6_9GAMM</name>
<proteinExistence type="predicted"/>
<accession>A0ABU8C7Z6</accession>
<reference evidence="2 3" key="1">
    <citation type="journal article" date="2023" name="Ecotoxicol. Environ. Saf.">
        <title>Mercury remediation potential of mercury-resistant strain Rheinheimera metallidurans sp. nov. isolated from a municipal waste dumping site.</title>
        <authorList>
            <person name="Yadav V."/>
            <person name="Manjhi A."/>
            <person name="Vadakedath N."/>
        </authorList>
    </citation>
    <scope>NUCLEOTIDE SEQUENCE [LARGE SCALE GENOMIC DNA]</scope>
    <source>
        <strain evidence="2 3">E-49</strain>
    </source>
</reference>
<dbReference type="PANTHER" id="PTHR32305">
    <property type="match status" value="1"/>
</dbReference>
<evidence type="ECO:0000313" key="2">
    <source>
        <dbReference type="EMBL" id="MEH8017678.1"/>
    </source>
</evidence>
<dbReference type="Proteomes" id="UP001375382">
    <property type="component" value="Unassembled WGS sequence"/>
</dbReference>
<dbReference type="Gene3D" id="2.180.10.10">
    <property type="entry name" value="RHS repeat-associated core"/>
    <property type="match status" value="1"/>
</dbReference>